<accession>A0A0C2D3K6</accession>
<feature type="domain" description="MULE transposase" evidence="1">
    <location>
        <begin position="27"/>
        <end position="118"/>
    </location>
</feature>
<gene>
    <name evidence="2" type="ORF">ANCDUO_05657</name>
</gene>
<dbReference type="Pfam" id="PF10551">
    <property type="entry name" value="MULE"/>
    <property type="match status" value="1"/>
</dbReference>
<protein>
    <recommendedName>
        <fullName evidence="1">MULE transposase domain-containing protein</fullName>
    </recommendedName>
</protein>
<evidence type="ECO:0000313" key="3">
    <source>
        <dbReference type="Proteomes" id="UP000054047"/>
    </source>
</evidence>
<proteinExistence type="predicted"/>
<dbReference type="AlphaFoldDB" id="A0A0C2D3K6"/>
<sequence>MAAQLGLHTLVTEGVHSFQPRQLKRKGQLYTVHGVCSNGVEVPLLYAICNAKQYPVMKHLWSSIQVYTTILGHMKDALDAAVPTRLRIVLDYKKAAINAAKRVFPHAIVQGCAFHLAQAWNRRGDRLGLRRSIKGLKGVPNSLEVER</sequence>
<evidence type="ECO:0000259" key="1">
    <source>
        <dbReference type="Pfam" id="PF10551"/>
    </source>
</evidence>
<reference evidence="2 3" key="1">
    <citation type="submission" date="2013-12" db="EMBL/GenBank/DDBJ databases">
        <title>Draft genome of the parsitic nematode Ancylostoma duodenale.</title>
        <authorList>
            <person name="Mitreva M."/>
        </authorList>
    </citation>
    <scope>NUCLEOTIDE SEQUENCE [LARGE SCALE GENOMIC DNA]</scope>
    <source>
        <strain evidence="2 3">Zhejiang</strain>
    </source>
</reference>
<dbReference type="InterPro" id="IPR018289">
    <property type="entry name" value="MULE_transposase_dom"/>
</dbReference>
<dbReference type="Proteomes" id="UP000054047">
    <property type="component" value="Unassembled WGS sequence"/>
</dbReference>
<dbReference type="EMBL" id="KN728287">
    <property type="protein sequence ID" value="KIH64038.1"/>
    <property type="molecule type" value="Genomic_DNA"/>
</dbReference>
<evidence type="ECO:0000313" key="2">
    <source>
        <dbReference type="EMBL" id="KIH64038.1"/>
    </source>
</evidence>
<name>A0A0C2D3K6_9BILA</name>
<organism evidence="2 3">
    <name type="scientific">Ancylostoma duodenale</name>
    <dbReference type="NCBI Taxonomy" id="51022"/>
    <lineage>
        <taxon>Eukaryota</taxon>
        <taxon>Metazoa</taxon>
        <taxon>Ecdysozoa</taxon>
        <taxon>Nematoda</taxon>
        <taxon>Chromadorea</taxon>
        <taxon>Rhabditida</taxon>
        <taxon>Rhabditina</taxon>
        <taxon>Rhabditomorpha</taxon>
        <taxon>Strongyloidea</taxon>
        <taxon>Ancylostomatidae</taxon>
        <taxon>Ancylostomatinae</taxon>
        <taxon>Ancylostoma</taxon>
    </lineage>
</organism>
<dbReference type="OrthoDB" id="5870128at2759"/>
<keyword evidence="3" id="KW-1185">Reference proteome</keyword>